<dbReference type="InterPro" id="IPR036121">
    <property type="entry name" value="ATPase_F1/V1/A1_a/bsu_N_sf"/>
</dbReference>
<evidence type="ECO:0000313" key="29">
    <source>
        <dbReference type="EMBL" id="KAK6768720.1"/>
    </source>
</evidence>
<evidence type="ECO:0000313" key="37">
    <source>
        <dbReference type="EMBL" id="KAK6769864.1"/>
    </source>
</evidence>
<evidence type="ECO:0000259" key="20">
    <source>
        <dbReference type="Pfam" id="PF00306"/>
    </source>
</evidence>
<dbReference type="InterPro" id="IPR000793">
    <property type="entry name" value="ATP_synth_asu_C"/>
</dbReference>
<keyword evidence="53" id="KW-1185">Reference proteome</keyword>
<evidence type="ECO:0000256" key="5">
    <source>
        <dbReference type="ARBA" id="ARBA00022547"/>
    </source>
</evidence>
<keyword evidence="9 17" id="KW-0067">ATP-binding</keyword>
<evidence type="ECO:0000313" key="36">
    <source>
        <dbReference type="EMBL" id="KAK6769658.1"/>
    </source>
</evidence>
<evidence type="ECO:0000313" key="24">
    <source>
        <dbReference type="EMBL" id="KAK6768072.1"/>
    </source>
</evidence>
<dbReference type="GO" id="GO:0046933">
    <property type="term" value="F:proton-transporting ATP synthase activity, rotational mechanism"/>
    <property type="evidence" value="ECO:0007669"/>
    <property type="project" value="InterPro"/>
</dbReference>
<evidence type="ECO:0000313" key="48">
    <source>
        <dbReference type="EMBL" id="KAK6771752.1"/>
    </source>
</evidence>
<evidence type="ECO:0000313" key="39">
    <source>
        <dbReference type="EMBL" id="KAK6770261.1"/>
    </source>
</evidence>
<dbReference type="EMBL" id="JBANQN010000970">
    <property type="protein sequence ID" value="KAK6768964.1"/>
    <property type="molecule type" value="Genomic_DNA"/>
</dbReference>
<evidence type="ECO:0000313" key="41">
    <source>
        <dbReference type="EMBL" id="KAK6770434.1"/>
    </source>
</evidence>
<dbReference type="Pfam" id="PF00430">
    <property type="entry name" value="ATP-synt_B"/>
    <property type="match status" value="1"/>
</dbReference>
<evidence type="ECO:0000313" key="31">
    <source>
        <dbReference type="EMBL" id="KAK6768903.1"/>
    </source>
</evidence>
<dbReference type="InterPro" id="IPR004100">
    <property type="entry name" value="ATPase_F1/V1/A1_a/bsu_N"/>
</dbReference>
<dbReference type="InterPro" id="IPR005294">
    <property type="entry name" value="ATP_synth_F1_asu"/>
</dbReference>
<evidence type="ECO:0000313" key="52">
    <source>
        <dbReference type="EMBL" id="KAK6772212.1"/>
    </source>
</evidence>
<keyword evidence="8 16" id="KW-0375">Hydrogen ion transport</keyword>
<dbReference type="InterPro" id="IPR033732">
    <property type="entry name" value="ATP_synth_F1_a_nt-bd_dom"/>
</dbReference>
<comment type="similarity">
    <text evidence="2 16">Belongs to the ATPase alpha/beta chains family.</text>
</comment>
<comment type="subcellular location">
    <subcellularLocation>
        <location evidence="1">Membrane</location>
        <topology evidence="1">Single-pass membrane protein</topology>
    </subcellularLocation>
</comment>
<dbReference type="EMBL" id="JBANQN010001246">
    <property type="protein sequence ID" value="KAK6768143.1"/>
    <property type="molecule type" value="Genomic_DNA"/>
</dbReference>
<evidence type="ECO:0000313" key="25">
    <source>
        <dbReference type="EMBL" id="KAK6768143.1"/>
    </source>
</evidence>
<feature type="coiled-coil region" evidence="18">
    <location>
        <begin position="20"/>
        <end position="47"/>
    </location>
</feature>
<dbReference type="GO" id="GO:0043531">
    <property type="term" value="F:ADP binding"/>
    <property type="evidence" value="ECO:0007669"/>
    <property type="project" value="TreeGrafter"/>
</dbReference>
<evidence type="ECO:0000256" key="10">
    <source>
        <dbReference type="ARBA" id="ARBA00022989"/>
    </source>
</evidence>
<sequence length="567" mass="62733">MFDNRKQRILNTIRNSEELRGGAIEQLEKARSRLRKVETEAEQFRVNGYSEIEREKLNLINSTYKTLEQLENYKNETIQFEQQRAINQVRQRNKERIMVTIRADEISNIIRERIEQYNREVKIVNTGTVLQVGDGIARIHGLDEVMAGELVEFEEGTIGIALNLESNNVGVVLMGDGLLIQEGSSVKATGRIAQIPVSEAYLGRVVNALAKPIDGRGEISASEFRLIESAAPGIISRRSVYEPLQTGLIAIDSMIPIGRGQRELIIGDRQTGKTAVATDTILNQQGQNVICVYVAIGQKASSVAQVVTTLQERGAMEYTIVVAETADSPATLQYLAPYTGAALAEYFMYRERHTLIIYDDLSKQAQAYRQMSLLLRRPPGREAYPGDVFYLHSRLLERAAKLSSSLGEGSMTALPIVETQSGDVSAYIPTNVISITDGQIFLSADLFNSGIRPAINVGISVSRVGSAAQIKAMKQVAGKLKLELAQFAELEAFAQFASDLDKATQNQLARGQRLRELLKQSQSAPLTDPEEKDFVSTELKQYVDVSSKPKSSFNSYFASLSSLQIKT</sequence>
<evidence type="ECO:0000313" key="40">
    <source>
        <dbReference type="EMBL" id="KAK6770305.1"/>
    </source>
</evidence>
<keyword evidence="4 16" id="KW-0813">Transport</keyword>
<dbReference type="EMBL" id="JBANQN010000086">
    <property type="protein sequence ID" value="KAK6772212.1"/>
    <property type="molecule type" value="Genomic_DNA"/>
</dbReference>
<evidence type="ECO:0000256" key="2">
    <source>
        <dbReference type="ARBA" id="ARBA00008936"/>
    </source>
</evidence>
<evidence type="ECO:0000256" key="18">
    <source>
        <dbReference type="SAM" id="Coils"/>
    </source>
</evidence>
<protein>
    <recommendedName>
        <fullName evidence="17">ATP synthase subunit alpha</fullName>
    </recommendedName>
</protein>
<dbReference type="CDD" id="cd06503">
    <property type="entry name" value="ATP-synt_Fo_b"/>
    <property type="match status" value="1"/>
</dbReference>
<evidence type="ECO:0000313" key="49">
    <source>
        <dbReference type="EMBL" id="KAK6771761.1"/>
    </source>
</evidence>
<dbReference type="Gene3D" id="3.40.50.300">
    <property type="entry name" value="P-loop containing nucleotide triphosphate hydrolases"/>
    <property type="match status" value="1"/>
</dbReference>
<dbReference type="CDD" id="cd01132">
    <property type="entry name" value="F1-ATPase_alpha_CD"/>
    <property type="match status" value="1"/>
</dbReference>
<dbReference type="Proteomes" id="UP001371456">
    <property type="component" value="Unassembled WGS sequence"/>
</dbReference>
<evidence type="ECO:0000256" key="4">
    <source>
        <dbReference type="ARBA" id="ARBA00022448"/>
    </source>
</evidence>
<evidence type="ECO:0000313" key="53">
    <source>
        <dbReference type="Proteomes" id="UP001371456"/>
    </source>
</evidence>
<dbReference type="EMBL" id="JBANQN010000499">
    <property type="protein sequence ID" value="KAK6770434.1"/>
    <property type="molecule type" value="Genomic_DNA"/>
</dbReference>
<comment type="subunit">
    <text evidence="3">F-type ATPases have 2 components, CF(1) - the catalytic core - and CF(0) - the membrane proton channel. CF(1) has five subunits: alpha(3), beta(3), gamma(1), delta(1), epsilon(1). CF(0) has three main subunits: a, b and c.</text>
</comment>
<evidence type="ECO:0000256" key="14">
    <source>
        <dbReference type="ARBA" id="ARBA00023310"/>
    </source>
</evidence>
<evidence type="ECO:0000313" key="22">
    <source>
        <dbReference type="EMBL" id="KAK6767664.1"/>
    </source>
</evidence>
<dbReference type="EMBL" id="JBANQN010000638">
    <property type="protein sequence ID" value="KAK6769984.1"/>
    <property type="molecule type" value="Genomic_DNA"/>
</dbReference>
<keyword evidence="12" id="KW-0472">Membrane</keyword>
<dbReference type="EMBL" id="JBANQN010001168">
    <property type="protein sequence ID" value="KAK6768363.1"/>
    <property type="molecule type" value="Genomic_DNA"/>
</dbReference>
<dbReference type="EMBL" id="JBANQN010000554">
    <property type="protein sequence ID" value="KAK6770261.1"/>
    <property type="molecule type" value="Genomic_DNA"/>
</dbReference>
<dbReference type="EMBL" id="JBANQN010000175">
    <property type="protein sequence ID" value="KAK6771752.1"/>
    <property type="molecule type" value="Genomic_DNA"/>
</dbReference>
<organism evidence="26 53">
    <name type="scientific">Solanum bulbocastanum</name>
    <name type="common">Wild potato</name>
    <dbReference type="NCBI Taxonomy" id="147425"/>
    <lineage>
        <taxon>Eukaryota</taxon>
        <taxon>Viridiplantae</taxon>
        <taxon>Streptophyta</taxon>
        <taxon>Embryophyta</taxon>
        <taxon>Tracheophyta</taxon>
        <taxon>Spermatophyta</taxon>
        <taxon>Magnoliopsida</taxon>
        <taxon>eudicotyledons</taxon>
        <taxon>Gunneridae</taxon>
        <taxon>Pentapetalae</taxon>
        <taxon>asterids</taxon>
        <taxon>lamiids</taxon>
        <taxon>Solanales</taxon>
        <taxon>Solanaceae</taxon>
        <taxon>Solanoideae</taxon>
        <taxon>Solaneae</taxon>
        <taxon>Solanum</taxon>
    </lineage>
</organism>
<evidence type="ECO:0000313" key="44">
    <source>
        <dbReference type="EMBL" id="KAK6770693.1"/>
    </source>
</evidence>
<dbReference type="PANTHER" id="PTHR48082:SF2">
    <property type="entry name" value="ATP SYNTHASE SUBUNIT ALPHA, MITOCHONDRIAL"/>
    <property type="match status" value="1"/>
</dbReference>
<dbReference type="CDD" id="cd18113">
    <property type="entry name" value="ATP-synt_F1_alpha_C"/>
    <property type="match status" value="1"/>
</dbReference>
<dbReference type="FunFam" id="3.40.50.300:FF:000002">
    <property type="entry name" value="ATP synthase subunit alpha"/>
    <property type="match status" value="1"/>
</dbReference>
<dbReference type="EMBL" id="JBANQN010000308">
    <property type="protein sequence ID" value="KAK6771175.1"/>
    <property type="molecule type" value="Genomic_DNA"/>
</dbReference>
<evidence type="ECO:0000313" key="23">
    <source>
        <dbReference type="EMBL" id="KAK6767783.1"/>
    </source>
</evidence>
<dbReference type="EMBL" id="JBANQN010001048">
    <property type="protein sequence ID" value="KAK6768720.1"/>
    <property type="molecule type" value="Genomic_DNA"/>
</dbReference>
<keyword evidence="13 17" id="KW-0139">CF(1)</keyword>
<dbReference type="Pfam" id="PF00006">
    <property type="entry name" value="ATP-synt_ab"/>
    <property type="match status" value="1"/>
</dbReference>
<dbReference type="InterPro" id="IPR002146">
    <property type="entry name" value="ATP_synth_b/b'su_bac/chlpt"/>
</dbReference>
<evidence type="ECO:0000256" key="7">
    <source>
        <dbReference type="ARBA" id="ARBA00022741"/>
    </source>
</evidence>
<keyword evidence="10" id="KW-1133">Transmembrane helix</keyword>
<dbReference type="FunFam" id="2.40.30.20:FF:000001">
    <property type="entry name" value="ATP synthase subunit alpha"/>
    <property type="match status" value="1"/>
</dbReference>
<proteinExistence type="inferred from homology"/>
<dbReference type="InterPro" id="IPR000194">
    <property type="entry name" value="ATPase_F1/V1/A1_a/bsu_nucl-bd"/>
</dbReference>
<dbReference type="EMBL" id="JBANQN010000134">
    <property type="protein sequence ID" value="KAK6771938.1"/>
    <property type="molecule type" value="Genomic_DNA"/>
</dbReference>
<dbReference type="EMBL" id="JBANQN010001080">
    <property type="protein sequence ID" value="KAK6768626.1"/>
    <property type="molecule type" value="Genomic_DNA"/>
</dbReference>
<dbReference type="EMBL" id="JBANQN010000891">
    <property type="protein sequence ID" value="KAK6769199.1"/>
    <property type="molecule type" value="Genomic_DNA"/>
</dbReference>
<keyword evidence="11 16" id="KW-0406">Ion transport</keyword>
<dbReference type="PANTHER" id="PTHR48082">
    <property type="entry name" value="ATP SYNTHASE SUBUNIT ALPHA, MITOCHONDRIAL"/>
    <property type="match status" value="1"/>
</dbReference>
<dbReference type="SUPFAM" id="SSF47917">
    <property type="entry name" value="C-terminal domain of alpha and beta subunits of F1 ATP synthase"/>
    <property type="match status" value="1"/>
</dbReference>
<dbReference type="EMBL" id="JBANQN010001226">
    <property type="protein sequence ID" value="KAK6768210.1"/>
    <property type="molecule type" value="Genomic_DNA"/>
</dbReference>
<dbReference type="NCBIfam" id="NF009884">
    <property type="entry name" value="PRK13343.1"/>
    <property type="match status" value="1"/>
</dbReference>
<dbReference type="EMBL" id="JBANQN010000389">
    <property type="protein sequence ID" value="KAK6770868.1"/>
    <property type="molecule type" value="Genomic_DNA"/>
</dbReference>
<comment type="function">
    <text evidence="15">F(1)F(0) ATP synthase produces ATP from ADP in the presence of a proton or sodium gradient. F-type ATPases consist of two structural domains, F(1) containing the extramembraneous catalytic core and F(0) containing the membrane proton channel, linked together by a central stalk and a peripheral stalk. During catalysis, ATP synthesis in the catalytic domain of F(1) is coupled via a rotary mechanism of the central stalk subunits to proton translocation.</text>
</comment>
<dbReference type="EMBL" id="JBANQN010000432">
    <property type="protein sequence ID" value="KAK6770693.1"/>
    <property type="molecule type" value="Genomic_DNA"/>
</dbReference>
<dbReference type="EMBL" id="JBANQN010000497">
    <property type="protein sequence ID" value="KAK6770448.1"/>
    <property type="molecule type" value="Genomic_DNA"/>
</dbReference>
<evidence type="ECO:0000259" key="19">
    <source>
        <dbReference type="Pfam" id="PF00006"/>
    </source>
</evidence>
<dbReference type="InterPro" id="IPR020003">
    <property type="entry name" value="ATPase_a/bsu_AS"/>
</dbReference>
<feature type="domain" description="ATPase F1/V1/A1 complex alpha/beta subunit N-terminal" evidence="21">
    <location>
        <begin position="126"/>
        <end position="190"/>
    </location>
</feature>
<evidence type="ECO:0000313" key="43">
    <source>
        <dbReference type="EMBL" id="KAK6770565.1"/>
    </source>
</evidence>
<dbReference type="EMBL" id="JBANQN010000949">
    <property type="protein sequence ID" value="KAK6769034.1"/>
    <property type="molecule type" value="Genomic_DNA"/>
</dbReference>
<evidence type="ECO:0000256" key="13">
    <source>
        <dbReference type="ARBA" id="ARBA00023196"/>
    </source>
</evidence>
<evidence type="ECO:0000256" key="9">
    <source>
        <dbReference type="ARBA" id="ARBA00022840"/>
    </source>
</evidence>
<evidence type="ECO:0000256" key="8">
    <source>
        <dbReference type="ARBA" id="ARBA00022781"/>
    </source>
</evidence>
<keyword evidence="5" id="KW-0138">CF(0)</keyword>
<dbReference type="GO" id="GO:0045259">
    <property type="term" value="C:proton-transporting ATP synthase complex"/>
    <property type="evidence" value="ECO:0007669"/>
    <property type="project" value="UniProtKB-KW"/>
</dbReference>
<dbReference type="EMBL" id="JBANQN010000731">
    <property type="protein sequence ID" value="KAK6769658.1"/>
    <property type="molecule type" value="Genomic_DNA"/>
</dbReference>
<evidence type="ECO:0000313" key="46">
    <source>
        <dbReference type="EMBL" id="KAK6771175.1"/>
    </source>
</evidence>
<dbReference type="Pfam" id="PF02874">
    <property type="entry name" value="ATP-synt_ab_N"/>
    <property type="match status" value="1"/>
</dbReference>
<evidence type="ECO:0000313" key="27">
    <source>
        <dbReference type="EMBL" id="KAK6768363.1"/>
    </source>
</evidence>
<dbReference type="PROSITE" id="PS00152">
    <property type="entry name" value="ATPASE_ALPHA_BETA"/>
    <property type="match status" value="1"/>
</dbReference>
<evidence type="ECO:0000256" key="12">
    <source>
        <dbReference type="ARBA" id="ARBA00023136"/>
    </source>
</evidence>
<evidence type="ECO:0000313" key="30">
    <source>
        <dbReference type="EMBL" id="KAK6768887.1"/>
    </source>
</evidence>
<evidence type="ECO:0000313" key="28">
    <source>
        <dbReference type="EMBL" id="KAK6768626.1"/>
    </source>
</evidence>
<evidence type="ECO:0000256" key="3">
    <source>
        <dbReference type="ARBA" id="ARBA00011648"/>
    </source>
</evidence>
<dbReference type="Pfam" id="PF00306">
    <property type="entry name" value="ATP-synt_ab_C"/>
    <property type="match status" value="1"/>
</dbReference>
<dbReference type="SUPFAM" id="SSF52540">
    <property type="entry name" value="P-loop containing nucleoside triphosphate hydrolases"/>
    <property type="match status" value="1"/>
</dbReference>
<evidence type="ECO:0000256" key="1">
    <source>
        <dbReference type="ARBA" id="ARBA00004167"/>
    </source>
</evidence>
<evidence type="ECO:0000313" key="45">
    <source>
        <dbReference type="EMBL" id="KAK6770868.1"/>
    </source>
</evidence>
<evidence type="ECO:0000256" key="17">
    <source>
        <dbReference type="RuleBase" id="RU003551"/>
    </source>
</evidence>
<evidence type="ECO:0000313" key="32">
    <source>
        <dbReference type="EMBL" id="KAK6768964.1"/>
    </source>
</evidence>
<keyword evidence="18" id="KW-0175">Coiled coil</keyword>
<dbReference type="EMBL" id="JBANQN010000164">
    <property type="protein sequence ID" value="KAK6771799.1"/>
    <property type="molecule type" value="Genomic_DNA"/>
</dbReference>
<evidence type="ECO:0000256" key="16">
    <source>
        <dbReference type="RuleBase" id="RU000339"/>
    </source>
</evidence>
<dbReference type="EMBL" id="JBANQN010000995">
    <property type="protein sequence ID" value="KAK6768887.1"/>
    <property type="molecule type" value="Genomic_DNA"/>
</dbReference>
<dbReference type="InterPro" id="IPR023366">
    <property type="entry name" value="ATP_synth_asu-like_sf"/>
</dbReference>
<evidence type="ECO:0000259" key="21">
    <source>
        <dbReference type="Pfam" id="PF02874"/>
    </source>
</evidence>
<evidence type="ECO:0000313" key="35">
    <source>
        <dbReference type="EMBL" id="KAK6769199.1"/>
    </source>
</evidence>
<evidence type="ECO:0000313" key="47">
    <source>
        <dbReference type="EMBL" id="KAK6771679.1"/>
    </source>
</evidence>
<dbReference type="Gene3D" id="2.40.30.20">
    <property type="match status" value="1"/>
</dbReference>
<dbReference type="CDD" id="cd18116">
    <property type="entry name" value="ATP-synt_F1_alpha_N"/>
    <property type="match status" value="1"/>
</dbReference>
<dbReference type="InterPro" id="IPR027417">
    <property type="entry name" value="P-loop_NTPase"/>
</dbReference>
<evidence type="ECO:0000313" key="50">
    <source>
        <dbReference type="EMBL" id="KAK6771799.1"/>
    </source>
</evidence>
<dbReference type="Gene3D" id="1.20.150.20">
    <property type="entry name" value="ATP synthase alpha/beta chain, C-terminal domain"/>
    <property type="match status" value="1"/>
</dbReference>
<dbReference type="EMBL" id="JBANQN010000989">
    <property type="protein sequence ID" value="KAK6768903.1"/>
    <property type="molecule type" value="Genomic_DNA"/>
</dbReference>
<keyword evidence="14 17" id="KW-0066">ATP synthesis</keyword>
<evidence type="ECO:0000313" key="34">
    <source>
        <dbReference type="EMBL" id="KAK6769077.1"/>
    </source>
</evidence>
<dbReference type="HAMAP" id="MF_01346">
    <property type="entry name" value="ATP_synth_alpha_bact"/>
    <property type="match status" value="1"/>
</dbReference>
<dbReference type="SUPFAM" id="SSF50615">
    <property type="entry name" value="N-terminal domain of alpha and beta subunits of F1 ATP synthase"/>
    <property type="match status" value="1"/>
</dbReference>
<comment type="function">
    <text evidence="17">Produces ATP from ADP in the presence of a proton gradient across the membrane.</text>
</comment>
<feature type="domain" description="ATP synthase alpha subunit C-terminal" evidence="20">
    <location>
        <begin position="469"/>
        <end position="530"/>
    </location>
</feature>
<evidence type="ECO:0000313" key="26">
    <source>
        <dbReference type="EMBL" id="KAK6768210.1"/>
    </source>
</evidence>
<evidence type="ECO:0000313" key="51">
    <source>
        <dbReference type="EMBL" id="KAK6771938.1"/>
    </source>
</evidence>
<evidence type="ECO:0000313" key="38">
    <source>
        <dbReference type="EMBL" id="KAK6769984.1"/>
    </source>
</evidence>
<gene>
    <name evidence="52" type="ORF">RDI58_030546</name>
    <name evidence="51" type="ORF">RDI58_030816</name>
    <name evidence="50" type="ORF">RDI58_030955</name>
    <name evidence="49" type="ORF">RDI58_030997</name>
    <name evidence="48" type="ORF">RDI58_031005</name>
    <name evidence="47" type="ORF">RDI58_031072</name>
    <name evidence="46" type="ORF">RDI58_031581</name>
    <name evidence="45" type="ORF">RDI58_031885</name>
    <name evidence="44" type="ORF">RDI58_032060</name>
    <name evidence="43" type="ORF">RDI58_032186</name>
    <name evidence="42" type="ORF">RDI58_032311</name>
    <name evidence="41" type="ORF">RDI58_032319</name>
    <name evidence="40" type="ORF">RDI58_032447</name>
    <name evidence="39" type="ORF">RDI58_032494</name>
    <name evidence="38" type="ORF">RDI58_032772</name>
    <name evidence="37" type="ORF">RDI58_032888</name>
    <name evidence="36" type="ORF">RDI58_033103</name>
    <name evidence="35" type="ORF">RDI58_033560</name>
    <name evidence="34" type="ORF">RDI58_033681</name>
    <name evidence="33" type="ORF">RDI58_033724</name>
    <name evidence="32" type="ORF">RDI58_033796</name>
    <name evidence="31" type="ORF">RDI58_033853</name>
    <name evidence="30" type="ORF">RDI58_033868</name>
    <name evidence="29" type="ORF">RDI58_034038</name>
    <name evidence="28" type="ORF">RDI58_034130</name>
    <name evidence="27" type="ORF">RDI58_034393</name>
    <name evidence="26" type="ORF">RDI58_034552</name>
    <name evidence="25" type="ORF">RDI58_034610</name>
    <name evidence="24" type="ORF">RDI58_034691</name>
    <name evidence="23" type="ORF">RDI58_034980</name>
    <name evidence="22" type="ORF">RDI58_035092</name>
</gene>
<evidence type="ECO:0000256" key="11">
    <source>
        <dbReference type="ARBA" id="ARBA00023065"/>
    </source>
</evidence>
<evidence type="ECO:0000313" key="42">
    <source>
        <dbReference type="EMBL" id="KAK6770448.1"/>
    </source>
</evidence>
<dbReference type="InterPro" id="IPR038376">
    <property type="entry name" value="ATP_synth_asu_C_sf"/>
</dbReference>
<keyword evidence="7 17" id="KW-0547">Nucleotide-binding</keyword>
<dbReference type="NCBIfam" id="TIGR00962">
    <property type="entry name" value="atpA"/>
    <property type="match status" value="1"/>
</dbReference>
<dbReference type="EMBL" id="JBANQN010001446">
    <property type="protein sequence ID" value="KAK6767664.1"/>
    <property type="molecule type" value="Genomic_DNA"/>
</dbReference>
<dbReference type="EMBL" id="JBANQN010000668">
    <property type="protein sequence ID" value="KAK6769864.1"/>
    <property type="molecule type" value="Genomic_DNA"/>
</dbReference>
<dbReference type="EMBL" id="JBANQN010000464">
    <property type="protein sequence ID" value="KAK6770565.1"/>
    <property type="molecule type" value="Genomic_DNA"/>
</dbReference>
<dbReference type="EMBL" id="JBANQN010001390">
    <property type="protein sequence ID" value="KAK6767783.1"/>
    <property type="molecule type" value="Genomic_DNA"/>
</dbReference>
<reference evidence="26 53" key="1">
    <citation type="submission" date="2024-02" db="EMBL/GenBank/DDBJ databases">
        <title>de novo genome assembly of Solanum bulbocastanum strain 11H21.</title>
        <authorList>
            <person name="Hosaka A.J."/>
        </authorList>
    </citation>
    <scope>NUCLEOTIDE SEQUENCE [LARGE SCALE GENOMIC DNA]</scope>
    <source>
        <tissue evidence="26">Young leaves</tissue>
    </source>
</reference>
<evidence type="ECO:0000256" key="6">
    <source>
        <dbReference type="ARBA" id="ARBA00022692"/>
    </source>
</evidence>
<accession>A0AAN8SGX4</accession>
<dbReference type="AlphaFoldDB" id="A0AAN8SGX4"/>
<feature type="domain" description="ATPase F1/V1/A1 complex alpha/beta subunit nucleotide-binding" evidence="19">
    <location>
        <begin position="247"/>
        <end position="462"/>
    </location>
</feature>
<dbReference type="EMBL" id="JBANQN010000172">
    <property type="protein sequence ID" value="KAK6771761.1"/>
    <property type="molecule type" value="Genomic_DNA"/>
</dbReference>
<dbReference type="EMBL" id="JBANQN010000189">
    <property type="protein sequence ID" value="KAK6771679.1"/>
    <property type="molecule type" value="Genomic_DNA"/>
</dbReference>
<evidence type="ECO:0000313" key="33">
    <source>
        <dbReference type="EMBL" id="KAK6769034.1"/>
    </source>
</evidence>
<dbReference type="EMBL" id="JBANQN010000539">
    <property type="protein sequence ID" value="KAK6770305.1"/>
    <property type="molecule type" value="Genomic_DNA"/>
</dbReference>
<dbReference type="EMBL" id="JBANQN010000937">
    <property type="protein sequence ID" value="KAK6769077.1"/>
    <property type="molecule type" value="Genomic_DNA"/>
</dbReference>
<name>A0AAN8SGX4_SOLBU</name>
<evidence type="ECO:0000256" key="15">
    <source>
        <dbReference type="ARBA" id="ARBA00025198"/>
    </source>
</evidence>
<dbReference type="EMBL" id="JBANQN010001277">
    <property type="protein sequence ID" value="KAK6768072.1"/>
    <property type="molecule type" value="Genomic_DNA"/>
</dbReference>
<keyword evidence="6" id="KW-0812">Transmembrane</keyword>
<dbReference type="GO" id="GO:0005524">
    <property type="term" value="F:ATP binding"/>
    <property type="evidence" value="ECO:0007669"/>
    <property type="project" value="UniProtKB-KW"/>
</dbReference>
<comment type="caution">
    <text evidence="26">The sequence shown here is derived from an EMBL/GenBank/DDBJ whole genome shotgun (WGS) entry which is preliminary data.</text>
</comment>